<evidence type="ECO:0000256" key="3">
    <source>
        <dbReference type="ARBA" id="ARBA00023172"/>
    </source>
</evidence>
<dbReference type="Pfam" id="PF00589">
    <property type="entry name" value="Phage_integrase"/>
    <property type="match status" value="1"/>
</dbReference>
<evidence type="ECO:0000256" key="2">
    <source>
        <dbReference type="ARBA" id="ARBA00023125"/>
    </source>
</evidence>
<dbReference type="Proteomes" id="UP000008291">
    <property type="component" value="Chromosome"/>
</dbReference>
<reference evidence="5 6" key="1">
    <citation type="journal article" date="2006" name="J. Bacteriol.">
        <title>The genome sequence of the obligately chemolithoautotrophic, facultatively anaerobic bacterium Thiobacillus denitrificans.</title>
        <authorList>
            <person name="Beller H.R."/>
            <person name="Chain P.S."/>
            <person name="Letain T.E."/>
            <person name="Chakicherla A."/>
            <person name="Larimer F.W."/>
            <person name="Richardson P.M."/>
            <person name="Coleman M.A."/>
            <person name="Wood A.P."/>
            <person name="Kelly D.P."/>
        </authorList>
    </citation>
    <scope>NUCLEOTIDE SEQUENCE [LARGE SCALE GENOMIC DNA]</scope>
    <source>
        <strain evidence="5 6">ATCC 25259</strain>
    </source>
</reference>
<dbReference type="Gene3D" id="1.10.443.10">
    <property type="entry name" value="Intergrase catalytic core"/>
    <property type="match status" value="1"/>
</dbReference>
<dbReference type="InterPro" id="IPR010998">
    <property type="entry name" value="Integrase_recombinase_N"/>
</dbReference>
<dbReference type="Gene3D" id="1.10.150.130">
    <property type="match status" value="1"/>
</dbReference>
<dbReference type="SUPFAM" id="SSF56349">
    <property type="entry name" value="DNA breaking-rejoining enzymes"/>
    <property type="match status" value="1"/>
</dbReference>
<evidence type="ECO:0000256" key="1">
    <source>
        <dbReference type="ARBA" id="ARBA00022908"/>
    </source>
</evidence>
<dbReference type="InterPro" id="IPR050090">
    <property type="entry name" value="Tyrosine_recombinase_XerCD"/>
</dbReference>
<keyword evidence="3" id="KW-0233">DNA recombination</keyword>
<organism evidence="5 6">
    <name type="scientific">Thiobacillus denitrificans (strain ATCC 25259 / T1)</name>
    <dbReference type="NCBI Taxonomy" id="292415"/>
    <lineage>
        <taxon>Bacteria</taxon>
        <taxon>Pseudomonadati</taxon>
        <taxon>Pseudomonadota</taxon>
        <taxon>Betaproteobacteria</taxon>
        <taxon>Nitrosomonadales</taxon>
        <taxon>Thiobacillaceae</taxon>
        <taxon>Thiobacillus</taxon>
    </lineage>
</organism>
<dbReference type="PROSITE" id="PS51898">
    <property type="entry name" value="TYR_RECOMBINASE"/>
    <property type="match status" value="1"/>
</dbReference>
<dbReference type="STRING" id="292415.Tbd_1679"/>
<name>Q3SI96_THIDA</name>
<dbReference type="HOGENOM" id="CLU_027562_32_1_4"/>
<keyword evidence="6" id="KW-1185">Reference proteome</keyword>
<dbReference type="PANTHER" id="PTHR30349">
    <property type="entry name" value="PHAGE INTEGRASE-RELATED"/>
    <property type="match status" value="1"/>
</dbReference>
<accession>Q3SI96</accession>
<dbReference type="EMBL" id="CP000116">
    <property type="protein sequence ID" value="AAZ97632.1"/>
    <property type="molecule type" value="Genomic_DNA"/>
</dbReference>
<evidence type="ECO:0000313" key="5">
    <source>
        <dbReference type="EMBL" id="AAZ97632.1"/>
    </source>
</evidence>
<dbReference type="AlphaFoldDB" id="Q3SI96"/>
<dbReference type="KEGG" id="tbd:Tbd_1679"/>
<dbReference type="InterPro" id="IPR002104">
    <property type="entry name" value="Integrase_catalytic"/>
</dbReference>
<dbReference type="GO" id="GO:0015074">
    <property type="term" value="P:DNA integration"/>
    <property type="evidence" value="ECO:0007669"/>
    <property type="project" value="UniProtKB-KW"/>
</dbReference>
<evidence type="ECO:0000259" key="4">
    <source>
        <dbReference type="PROSITE" id="PS51898"/>
    </source>
</evidence>
<evidence type="ECO:0000313" key="6">
    <source>
        <dbReference type="Proteomes" id="UP000008291"/>
    </source>
</evidence>
<dbReference type="InterPro" id="IPR013762">
    <property type="entry name" value="Integrase-like_cat_sf"/>
</dbReference>
<keyword evidence="2" id="KW-0238">DNA-binding</keyword>
<dbReference type="GO" id="GO:0003677">
    <property type="term" value="F:DNA binding"/>
    <property type="evidence" value="ECO:0007669"/>
    <property type="project" value="UniProtKB-KW"/>
</dbReference>
<dbReference type="OrthoDB" id="662444at2"/>
<dbReference type="CDD" id="cd00796">
    <property type="entry name" value="INT_Rci_Hp1_C"/>
    <property type="match status" value="1"/>
</dbReference>
<proteinExistence type="predicted"/>
<feature type="domain" description="Tyr recombinase" evidence="4">
    <location>
        <begin position="190"/>
        <end position="356"/>
    </location>
</feature>
<dbReference type="eggNOG" id="COG0582">
    <property type="taxonomic scope" value="Bacteria"/>
</dbReference>
<dbReference type="GO" id="GO:0006310">
    <property type="term" value="P:DNA recombination"/>
    <property type="evidence" value="ECO:0007669"/>
    <property type="project" value="UniProtKB-KW"/>
</dbReference>
<dbReference type="InterPro" id="IPR011010">
    <property type="entry name" value="DNA_brk_join_enz"/>
</dbReference>
<dbReference type="PANTHER" id="PTHR30349:SF94">
    <property type="entry name" value="INTEGRASE_RECOMBINASE HI_1414-RELATED"/>
    <property type="match status" value="1"/>
</dbReference>
<protein>
    <submittedName>
        <fullName evidence="5">Site-specific recombinase, phage integrase family</fullName>
    </submittedName>
</protein>
<keyword evidence="1" id="KW-0229">DNA integration</keyword>
<sequence>MNSSVNAKTRKPTAKARDGVKVEKNIYRRGEYSYQVKMMFGGHAVVETFDTLPEARAFRDSKKAASVIDPDFKRVLESRIKKTEAASSSLGWLLNRYEAEVTSGKKSATSERYRIGKLKRYRIAGLSIYTISADDVAEFLGDLKADGVASPGQRKYCALLSHVFNTAAKRWRLKVSNPITSLELPAGGKARDRRLEPGEADTLLAELDKENAYAGAYARLGIETAMRRGELLGLAWDDVDLKNRVAELRDTKNGEGRRVPLSRAAIKVLRALPRPHKGPVLPIGASALRGAWGRAKEKVGIKDLRIHDLRHEATSRLFEKGVFDSMEVASITGHKTLQMLKRYTHLRAEDLAKKLG</sequence>
<gene>
    <name evidence="5" type="ordered locus">Tbd_1679</name>
</gene>